<evidence type="ECO:0000256" key="4">
    <source>
        <dbReference type="ARBA" id="ARBA00022490"/>
    </source>
</evidence>
<keyword evidence="6" id="KW-0507">mRNA processing</keyword>
<dbReference type="Proteomes" id="UP000078046">
    <property type="component" value="Unassembled WGS sequence"/>
</dbReference>
<dbReference type="GO" id="GO:0005929">
    <property type="term" value="C:cilium"/>
    <property type="evidence" value="ECO:0007669"/>
    <property type="project" value="UniProtKB-SubCell"/>
</dbReference>
<dbReference type="PANTHER" id="PTHR18849:SF0">
    <property type="entry name" value="CILIA- AND FLAGELLA-ASSOCIATED PROTEIN 410-RELATED"/>
    <property type="match status" value="1"/>
</dbReference>
<dbReference type="PANTHER" id="PTHR18849">
    <property type="entry name" value="LEUCINE RICH REPEAT PROTEIN"/>
    <property type="match status" value="1"/>
</dbReference>
<accession>A0A177B224</accession>
<keyword evidence="18" id="KW-1185">Reference proteome</keyword>
<dbReference type="OrthoDB" id="10250990at2759"/>
<dbReference type="Gene3D" id="3.30.70.330">
    <property type="match status" value="1"/>
</dbReference>
<dbReference type="Pfam" id="PF14580">
    <property type="entry name" value="LRR_9"/>
    <property type="match status" value="1"/>
</dbReference>
<gene>
    <name evidence="17" type="ORF">A3Q56_04601</name>
</gene>
<dbReference type="GO" id="GO:0005634">
    <property type="term" value="C:nucleus"/>
    <property type="evidence" value="ECO:0007669"/>
    <property type="project" value="UniProtKB-SubCell"/>
</dbReference>
<evidence type="ECO:0000256" key="15">
    <source>
        <dbReference type="SAM" id="MobiDB-lite"/>
    </source>
</evidence>
<evidence type="ECO:0000256" key="8">
    <source>
        <dbReference type="ARBA" id="ARBA00022884"/>
    </source>
</evidence>
<keyword evidence="4" id="KW-0963">Cytoplasm</keyword>
<evidence type="ECO:0000256" key="3">
    <source>
        <dbReference type="ARBA" id="ARBA00004496"/>
    </source>
</evidence>
<dbReference type="GO" id="GO:0036158">
    <property type="term" value="P:outer dynein arm assembly"/>
    <property type="evidence" value="ECO:0007669"/>
    <property type="project" value="TreeGrafter"/>
</dbReference>
<evidence type="ECO:0000313" key="17">
    <source>
        <dbReference type="EMBL" id="OAF67671.1"/>
    </source>
</evidence>
<dbReference type="SMART" id="SM00360">
    <property type="entry name" value="RRM"/>
    <property type="match status" value="1"/>
</dbReference>
<evidence type="ECO:0000256" key="7">
    <source>
        <dbReference type="ARBA" id="ARBA00022737"/>
    </source>
</evidence>
<keyword evidence="9" id="KW-0969">Cilium</keyword>
<dbReference type="InterPro" id="IPR034150">
    <property type="entry name" value="SF3B6_RRM"/>
</dbReference>
<dbReference type="Gene3D" id="3.80.10.10">
    <property type="entry name" value="Ribonuclease Inhibitor"/>
    <property type="match status" value="1"/>
</dbReference>
<dbReference type="GO" id="GO:0008380">
    <property type="term" value="P:RNA splicing"/>
    <property type="evidence" value="ECO:0007669"/>
    <property type="project" value="UniProtKB-KW"/>
</dbReference>
<dbReference type="SMART" id="SM00365">
    <property type="entry name" value="LRR_SD22"/>
    <property type="match status" value="4"/>
</dbReference>
<dbReference type="FunFam" id="3.80.10.10:FF:000052">
    <property type="entry name" value="Leucine rich repeat containing 6"/>
    <property type="match status" value="1"/>
</dbReference>
<keyword evidence="12" id="KW-0966">Cell projection</keyword>
<sequence length="517" mass="60906">MVKITANLIRKRAEHNECMLSTLEEVSLHQLDIEKIEHIDNWCRKLKILYLQSNLIEKIENLSRLKNLEYLNLALNNIEFIEGLKGCENLQKLDLTVNFIRKLSSIDSLANLEFLTEIYLTGNPCKDYEGYREFVIASLPYLKRLDGEEIEKSERIIAIQNYYDNKELVLAQEVSSLKYREKQKINIGELLKANKDDEEFWNSKIAFTPETKIAMHERMQTEKENKREKPKETKKTPTRLQAKDGRFLNINQQKFEFKLDQDEYLIILQISLFKHMQTHHCDLDVQPSFVRLISKGKTFQLVLPDEVNCEKSVAERSQATGNLTITMPRMKPNELYRNYELEKKKLQSKNKQKIETKIKTKDNYLEFDDPTNKIDFTNMKLKSKDKVKTTHKECETFEELNIPQDLPNLMRLPPEVNRILYVRNLPYKISSEELYDIFGKYGPIRQIRVGNLPTNKGNAFVVYEDIFDAKNACDHLSGFNVCNRYLVVLFYQANKAFKRNATDKKLENENLKNRYNV</sequence>
<evidence type="ECO:0000259" key="16">
    <source>
        <dbReference type="PROSITE" id="PS50102"/>
    </source>
</evidence>
<evidence type="ECO:0000256" key="2">
    <source>
        <dbReference type="ARBA" id="ARBA00004138"/>
    </source>
</evidence>
<dbReference type="GO" id="GO:0005737">
    <property type="term" value="C:cytoplasm"/>
    <property type="evidence" value="ECO:0007669"/>
    <property type="project" value="UniProtKB-SubCell"/>
</dbReference>
<name>A0A177B224_9BILA</name>
<comment type="similarity">
    <text evidence="13">Belongs to the tilB family.</text>
</comment>
<evidence type="ECO:0000256" key="6">
    <source>
        <dbReference type="ARBA" id="ARBA00022664"/>
    </source>
</evidence>
<protein>
    <submittedName>
        <fullName evidence="17">Leucine-rich repeat-containing protein 6</fullName>
    </submittedName>
</protein>
<dbReference type="PROSITE" id="PS51450">
    <property type="entry name" value="LRR"/>
    <property type="match status" value="3"/>
</dbReference>
<dbReference type="Pfam" id="PF23602">
    <property type="entry name" value="CS_DNAAF11_C"/>
    <property type="match status" value="1"/>
</dbReference>
<dbReference type="CDD" id="cd12241">
    <property type="entry name" value="RRM_SF3B14"/>
    <property type="match status" value="1"/>
</dbReference>
<dbReference type="FunFam" id="3.30.70.330:FF:000604">
    <property type="entry name" value="Splicing factor 3B, subunit 6"/>
    <property type="match status" value="1"/>
</dbReference>
<evidence type="ECO:0000256" key="9">
    <source>
        <dbReference type="ARBA" id="ARBA00023069"/>
    </source>
</evidence>
<feature type="domain" description="RRM" evidence="16">
    <location>
        <begin position="418"/>
        <end position="493"/>
    </location>
</feature>
<dbReference type="GO" id="GO:0003723">
    <property type="term" value="F:RNA binding"/>
    <property type="evidence" value="ECO:0007669"/>
    <property type="project" value="UniProtKB-UniRule"/>
</dbReference>
<evidence type="ECO:0000256" key="14">
    <source>
        <dbReference type="PROSITE-ProRule" id="PRU00176"/>
    </source>
</evidence>
<dbReference type="SUPFAM" id="SSF54928">
    <property type="entry name" value="RNA-binding domain, RBD"/>
    <property type="match status" value="1"/>
</dbReference>
<keyword evidence="10" id="KW-0508">mRNA splicing</keyword>
<keyword evidence="11" id="KW-0539">Nucleus</keyword>
<keyword evidence="7" id="KW-0677">Repeat</keyword>
<dbReference type="GO" id="GO:0006397">
    <property type="term" value="P:mRNA processing"/>
    <property type="evidence" value="ECO:0007669"/>
    <property type="project" value="UniProtKB-KW"/>
</dbReference>
<evidence type="ECO:0000256" key="11">
    <source>
        <dbReference type="ARBA" id="ARBA00023242"/>
    </source>
</evidence>
<evidence type="ECO:0000256" key="1">
    <source>
        <dbReference type="ARBA" id="ARBA00004123"/>
    </source>
</evidence>
<organism evidence="17 18">
    <name type="scientific">Intoshia linei</name>
    <dbReference type="NCBI Taxonomy" id="1819745"/>
    <lineage>
        <taxon>Eukaryota</taxon>
        <taxon>Metazoa</taxon>
        <taxon>Spiralia</taxon>
        <taxon>Lophotrochozoa</taxon>
        <taxon>Mesozoa</taxon>
        <taxon>Orthonectida</taxon>
        <taxon>Rhopaluridae</taxon>
        <taxon>Intoshia</taxon>
    </lineage>
</organism>
<evidence type="ECO:0000256" key="12">
    <source>
        <dbReference type="ARBA" id="ARBA00023273"/>
    </source>
</evidence>
<dbReference type="InterPro" id="IPR056496">
    <property type="entry name" value="CS_DNAAF11_C"/>
</dbReference>
<proteinExistence type="inferred from homology"/>
<evidence type="ECO:0000256" key="10">
    <source>
        <dbReference type="ARBA" id="ARBA00023187"/>
    </source>
</evidence>
<dbReference type="InterPro" id="IPR032675">
    <property type="entry name" value="LRR_dom_sf"/>
</dbReference>
<dbReference type="InterPro" id="IPR012677">
    <property type="entry name" value="Nucleotide-bd_a/b_plait_sf"/>
</dbReference>
<dbReference type="AlphaFoldDB" id="A0A177B224"/>
<dbReference type="InterPro" id="IPR001611">
    <property type="entry name" value="Leu-rich_rpt"/>
</dbReference>
<dbReference type="SUPFAM" id="SSF52058">
    <property type="entry name" value="L domain-like"/>
    <property type="match status" value="1"/>
</dbReference>
<feature type="region of interest" description="Disordered" evidence="15">
    <location>
        <begin position="218"/>
        <end position="238"/>
    </location>
</feature>
<evidence type="ECO:0000313" key="18">
    <source>
        <dbReference type="Proteomes" id="UP000078046"/>
    </source>
</evidence>
<dbReference type="EMBL" id="LWCA01000602">
    <property type="protein sequence ID" value="OAF67671.1"/>
    <property type="molecule type" value="Genomic_DNA"/>
</dbReference>
<keyword evidence="5" id="KW-0433">Leucine-rich repeat</keyword>
<evidence type="ECO:0000256" key="5">
    <source>
        <dbReference type="ARBA" id="ARBA00022614"/>
    </source>
</evidence>
<comment type="subcellular location">
    <subcellularLocation>
        <location evidence="2">Cell projection</location>
        <location evidence="2">Cilium</location>
    </subcellularLocation>
    <subcellularLocation>
        <location evidence="3">Cytoplasm</location>
    </subcellularLocation>
    <subcellularLocation>
        <location evidence="1">Nucleus</location>
    </subcellularLocation>
</comment>
<comment type="caution">
    <text evidence="17">The sequence shown here is derived from an EMBL/GenBank/DDBJ whole genome shotgun (WGS) entry which is preliminary data.</text>
</comment>
<reference evidence="17 18" key="1">
    <citation type="submission" date="2016-04" db="EMBL/GenBank/DDBJ databases">
        <title>The genome of Intoshia linei affirms orthonectids as highly simplified spiralians.</title>
        <authorList>
            <person name="Mikhailov K.V."/>
            <person name="Slusarev G.S."/>
            <person name="Nikitin M.A."/>
            <person name="Logacheva M.D."/>
            <person name="Penin A."/>
            <person name="Aleoshin V."/>
            <person name="Panchin Y.V."/>
        </authorList>
    </citation>
    <scope>NUCLEOTIDE SEQUENCE [LARGE SCALE GENOMIC DNA]</scope>
    <source>
        <strain evidence="17">Intl2013</strain>
        <tissue evidence="17">Whole animal</tissue>
    </source>
</reference>
<dbReference type="InterPro" id="IPR000504">
    <property type="entry name" value="RRM_dom"/>
</dbReference>
<keyword evidence="8 14" id="KW-0694">RNA-binding</keyword>
<dbReference type="PROSITE" id="PS50102">
    <property type="entry name" value="RRM"/>
    <property type="match status" value="1"/>
</dbReference>
<dbReference type="Pfam" id="PF00076">
    <property type="entry name" value="RRM_1"/>
    <property type="match status" value="1"/>
</dbReference>
<evidence type="ECO:0000256" key="13">
    <source>
        <dbReference type="ARBA" id="ARBA00049982"/>
    </source>
</evidence>
<dbReference type="InterPro" id="IPR035979">
    <property type="entry name" value="RBD_domain_sf"/>
</dbReference>